<dbReference type="Proteomes" id="UP000034589">
    <property type="component" value="Unassembled WGS sequence"/>
</dbReference>
<organism evidence="3 4">
    <name type="scientific">Candidatus Kaiserbacteria bacterium GW2011_GWC2_49_12</name>
    <dbReference type="NCBI Taxonomy" id="1618675"/>
    <lineage>
        <taxon>Bacteria</taxon>
        <taxon>Candidatus Kaiseribacteriota</taxon>
    </lineage>
</organism>
<dbReference type="EMBL" id="LCPV01000051">
    <property type="protein sequence ID" value="KKW05732.1"/>
    <property type="molecule type" value="Genomic_DNA"/>
</dbReference>
<feature type="compositionally biased region" description="Basic and acidic residues" evidence="1">
    <location>
        <begin position="302"/>
        <end position="314"/>
    </location>
</feature>
<comment type="caution">
    <text evidence="3">The sequence shown here is derived from an EMBL/GenBank/DDBJ whole genome shotgun (WGS) entry which is preliminary data.</text>
</comment>
<evidence type="ECO:0000259" key="2">
    <source>
        <dbReference type="Pfam" id="PF18915"/>
    </source>
</evidence>
<gene>
    <name evidence="3" type="ORF">UY39_C0051G0009</name>
</gene>
<dbReference type="AlphaFoldDB" id="A0A0G1XT30"/>
<reference evidence="3 4" key="1">
    <citation type="journal article" date="2015" name="Nature">
        <title>rRNA introns, odd ribosomes, and small enigmatic genomes across a large radiation of phyla.</title>
        <authorList>
            <person name="Brown C.T."/>
            <person name="Hug L.A."/>
            <person name="Thomas B.C."/>
            <person name="Sharon I."/>
            <person name="Castelle C.J."/>
            <person name="Singh A."/>
            <person name="Wilkins M.J."/>
            <person name="Williams K.H."/>
            <person name="Banfield J.F."/>
        </authorList>
    </citation>
    <scope>NUCLEOTIDE SEQUENCE [LARGE SCALE GENOMIC DNA]</scope>
</reference>
<dbReference type="InterPro" id="IPR043725">
    <property type="entry name" value="DUF5667"/>
</dbReference>
<feature type="domain" description="DUF5667" evidence="2">
    <location>
        <begin position="21"/>
        <end position="110"/>
    </location>
</feature>
<evidence type="ECO:0000313" key="4">
    <source>
        <dbReference type="Proteomes" id="UP000034589"/>
    </source>
</evidence>
<evidence type="ECO:0000256" key="1">
    <source>
        <dbReference type="SAM" id="MobiDB-lite"/>
    </source>
</evidence>
<accession>A0A0G1XT30</accession>
<proteinExistence type="predicted"/>
<protein>
    <recommendedName>
        <fullName evidence="2">DUF5667 domain-containing protein</fullName>
    </recommendedName>
</protein>
<evidence type="ECO:0000313" key="3">
    <source>
        <dbReference type="EMBL" id="KKW05732.1"/>
    </source>
</evidence>
<sequence>MLAGILIVFLIGTGTSYAAEGALPGDILYPVKTSVNKSIRGALTVSEEAKTLWSATLAVRRLEEAGVLAIEGRLTDSTRADIKSRLDKHVEDFKMRTDLLAQAEDKTEAVADAQSYFETTLKAHTSVLAELSAVNPEAEQELRPILAVARAYADTVEKARAATERVITLKAGRNVQERAFAKKKEAENEYLTIRSRPSISAVARKPAVSGSDGAEMSMNSTLEHAPAPLDPVLEAFNTGTERFDEGEYDEAFTAFQEVLRNVQEEKIKHNMRKRLKLDIDAISSDDGGRADLADETELQYMDSKKPDKDSSGEN</sequence>
<name>A0A0G1XT30_9BACT</name>
<dbReference type="Pfam" id="PF18915">
    <property type="entry name" value="DUF5667"/>
    <property type="match status" value="1"/>
</dbReference>
<feature type="region of interest" description="Disordered" evidence="1">
    <location>
        <begin position="284"/>
        <end position="314"/>
    </location>
</feature>